<dbReference type="InterPro" id="IPR009027">
    <property type="entry name" value="Ribosomal_bL9/RNase_H1_N"/>
</dbReference>
<keyword evidence="2 7" id="KW-0699">rRNA-binding</keyword>
<dbReference type="PROSITE" id="PS00651">
    <property type="entry name" value="RIBOSOMAL_L9"/>
    <property type="match status" value="1"/>
</dbReference>
<comment type="function">
    <text evidence="7">Binds to the 23S rRNA.</text>
</comment>
<dbReference type="Proteomes" id="UP000005801">
    <property type="component" value="Unassembled WGS sequence"/>
</dbReference>
<dbReference type="InterPro" id="IPR036791">
    <property type="entry name" value="Ribosomal_bL9_C_sf"/>
</dbReference>
<dbReference type="Gene3D" id="3.10.430.100">
    <property type="entry name" value="Ribosomal protein L9, C-terminal domain"/>
    <property type="match status" value="1"/>
</dbReference>
<comment type="caution">
    <text evidence="9">The sequence shown here is derived from an EMBL/GenBank/DDBJ whole genome shotgun (WGS) entry which is preliminary data.</text>
</comment>
<evidence type="ECO:0000256" key="2">
    <source>
        <dbReference type="ARBA" id="ARBA00022730"/>
    </source>
</evidence>
<dbReference type="InterPro" id="IPR020069">
    <property type="entry name" value="Ribosomal_bL9_C"/>
</dbReference>
<evidence type="ECO:0000256" key="1">
    <source>
        <dbReference type="ARBA" id="ARBA00010605"/>
    </source>
</evidence>
<dbReference type="GO" id="GO:0003735">
    <property type="term" value="F:structural constituent of ribosome"/>
    <property type="evidence" value="ECO:0007669"/>
    <property type="project" value="InterPro"/>
</dbReference>
<evidence type="ECO:0000256" key="3">
    <source>
        <dbReference type="ARBA" id="ARBA00022884"/>
    </source>
</evidence>
<keyword evidence="5 7" id="KW-0687">Ribonucleoprotein</keyword>
<keyword evidence="4 7" id="KW-0689">Ribosomal protein</keyword>
<dbReference type="STRING" id="391625.PPSIR1_35667"/>
<proteinExistence type="inferred from homology"/>
<evidence type="ECO:0000259" key="8">
    <source>
        <dbReference type="PROSITE" id="PS00651"/>
    </source>
</evidence>
<evidence type="ECO:0000256" key="4">
    <source>
        <dbReference type="ARBA" id="ARBA00022980"/>
    </source>
</evidence>
<dbReference type="Pfam" id="PF03948">
    <property type="entry name" value="Ribosomal_L9_C"/>
    <property type="match status" value="1"/>
</dbReference>
<feature type="domain" description="Ribosomal protein L9" evidence="8">
    <location>
        <begin position="16"/>
        <end position="43"/>
    </location>
</feature>
<comment type="similarity">
    <text evidence="1 7">Belongs to the bacterial ribosomal protein bL9 family.</text>
</comment>
<dbReference type="InterPro" id="IPR036935">
    <property type="entry name" value="Ribosomal_bL9_N_sf"/>
</dbReference>
<dbReference type="AlphaFoldDB" id="A6G1R2"/>
<organism evidence="9 10">
    <name type="scientific">Plesiocystis pacifica SIR-1</name>
    <dbReference type="NCBI Taxonomy" id="391625"/>
    <lineage>
        <taxon>Bacteria</taxon>
        <taxon>Pseudomonadati</taxon>
        <taxon>Myxococcota</taxon>
        <taxon>Polyangia</taxon>
        <taxon>Nannocystales</taxon>
        <taxon>Nannocystaceae</taxon>
        <taxon>Plesiocystis</taxon>
    </lineage>
</organism>
<dbReference type="Gene3D" id="3.40.5.10">
    <property type="entry name" value="Ribosomal protein L9, N-terminal domain"/>
    <property type="match status" value="1"/>
</dbReference>
<name>A6G1R2_9BACT</name>
<dbReference type="EMBL" id="ABCS01000013">
    <property type="protein sequence ID" value="EDM80102.1"/>
    <property type="molecule type" value="Genomic_DNA"/>
</dbReference>
<keyword evidence="3 7" id="KW-0694">RNA-binding</keyword>
<reference evidence="9 10" key="1">
    <citation type="submission" date="2007-06" db="EMBL/GenBank/DDBJ databases">
        <authorList>
            <person name="Shimkets L."/>
            <person name="Ferriera S."/>
            <person name="Johnson J."/>
            <person name="Kravitz S."/>
            <person name="Beeson K."/>
            <person name="Sutton G."/>
            <person name="Rogers Y.-H."/>
            <person name="Friedman R."/>
            <person name="Frazier M."/>
            <person name="Venter J.C."/>
        </authorList>
    </citation>
    <scope>NUCLEOTIDE SEQUENCE [LARGE SCALE GENOMIC DNA]</scope>
    <source>
        <strain evidence="9 10">SIR-1</strain>
    </source>
</reference>
<dbReference type="SUPFAM" id="SSF55658">
    <property type="entry name" value="L9 N-domain-like"/>
    <property type="match status" value="1"/>
</dbReference>
<dbReference type="eggNOG" id="COG0359">
    <property type="taxonomic scope" value="Bacteria"/>
</dbReference>
<dbReference type="GO" id="GO:1990904">
    <property type="term" value="C:ribonucleoprotein complex"/>
    <property type="evidence" value="ECO:0007669"/>
    <property type="project" value="UniProtKB-KW"/>
</dbReference>
<dbReference type="GO" id="GO:0005840">
    <property type="term" value="C:ribosome"/>
    <property type="evidence" value="ECO:0007669"/>
    <property type="project" value="UniProtKB-KW"/>
</dbReference>
<evidence type="ECO:0000313" key="10">
    <source>
        <dbReference type="Proteomes" id="UP000005801"/>
    </source>
</evidence>
<dbReference type="InterPro" id="IPR020594">
    <property type="entry name" value="Ribosomal_bL9_bac/chp"/>
</dbReference>
<dbReference type="NCBIfam" id="TIGR00158">
    <property type="entry name" value="L9"/>
    <property type="match status" value="1"/>
</dbReference>
<dbReference type="FunFam" id="3.40.5.10:FF:000003">
    <property type="entry name" value="50S ribosomal protein L9"/>
    <property type="match status" value="1"/>
</dbReference>
<sequence>MAMLQVILTNDVDKLGRAGEVVSVKPGYGRNYLLPRGLALPATKANMRQLEHHRRSIQAAQAKIRAEHEAAAAKVKEAIVSIPRKVGKEDKMYGSVSTKDIAEALSAQNVDIDRKIIKLDEPIKTVGSHEVTVRFSAEVSVPLKVEVIAVPA</sequence>
<dbReference type="InterPro" id="IPR020070">
    <property type="entry name" value="Ribosomal_bL9_N"/>
</dbReference>
<dbReference type="Pfam" id="PF01281">
    <property type="entry name" value="Ribosomal_L9_N"/>
    <property type="match status" value="1"/>
</dbReference>
<dbReference type="GO" id="GO:0019843">
    <property type="term" value="F:rRNA binding"/>
    <property type="evidence" value="ECO:0007669"/>
    <property type="project" value="UniProtKB-UniRule"/>
</dbReference>
<gene>
    <name evidence="7" type="primary">rplI</name>
    <name evidence="9" type="ORF">PPSIR1_35667</name>
</gene>
<evidence type="ECO:0000256" key="7">
    <source>
        <dbReference type="HAMAP-Rule" id="MF_00503"/>
    </source>
</evidence>
<evidence type="ECO:0000313" key="9">
    <source>
        <dbReference type="EMBL" id="EDM80102.1"/>
    </source>
</evidence>
<evidence type="ECO:0000256" key="6">
    <source>
        <dbReference type="ARBA" id="ARBA00035292"/>
    </source>
</evidence>
<keyword evidence="10" id="KW-1185">Reference proteome</keyword>
<evidence type="ECO:0000256" key="5">
    <source>
        <dbReference type="ARBA" id="ARBA00023274"/>
    </source>
</evidence>
<dbReference type="GO" id="GO:0006412">
    <property type="term" value="P:translation"/>
    <property type="evidence" value="ECO:0007669"/>
    <property type="project" value="UniProtKB-UniRule"/>
</dbReference>
<dbReference type="SUPFAM" id="SSF55653">
    <property type="entry name" value="Ribosomal protein L9 C-domain"/>
    <property type="match status" value="1"/>
</dbReference>
<dbReference type="InterPro" id="IPR000244">
    <property type="entry name" value="Ribosomal_bL9"/>
</dbReference>
<dbReference type="RefSeq" id="WP_006970661.1">
    <property type="nucleotide sequence ID" value="NZ_ABCS01000013.1"/>
</dbReference>
<protein>
    <recommendedName>
        <fullName evidence="6 7">Large ribosomal subunit protein bL9</fullName>
    </recommendedName>
</protein>
<dbReference type="PANTHER" id="PTHR21368">
    <property type="entry name" value="50S RIBOSOMAL PROTEIN L9"/>
    <property type="match status" value="1"/>
</dbReference>
<dbReference type="HAMAP" id="MF_00503">
    <property type="entry name" value="Ribosomal_bL9"/>
    <property type="match status" value="1"/>
</dbReference>
<accession>A6G1R2</accession>